<evidence type="ECO:0000259" key="7">
    <source>
        <dbReference type="Pfam" id="PF10035"/>
    </source>
</evidence>
<sequence length="395" mass="45223">MKLREQRNRTICCENQKKSPKRLSFFNKNPKFQKHNPDCKNFVETKNDEILQEAELLKYKMGRHLLNSKERSFTFTEIIKRYWLRVLLIFFVALIFNFGAKMFLVRGDTIPSGLSGIPILINILVPETKAYYALIYLGVNLPLIFTVGLKIKRTFTVLTVLFMIFQIGTDFIFSSEVIHDFLVNSINFGPELDPDHDTWIKLLYGVLGAAFIASGIALSWKSGGSTGGTDFIVYYFSTKLKKNVALVMSIVSITTAIIFLVIFGICKPHPVTEENPHRVYFGMRELSTFTYLVVNNLIVNLLYPKYKKVKLSISCSNPTKVLAYFKLINYWHGYEINTIKSGYSGAEVHKIETVCLLFETRNIIEDVKNVDPTAWITVYPITKVVGSFNTQYVES</sequence>
<feature type="transmembrane region" description="Helical" evidence="6">
    <location>
        <begin position="156"/>
        <end position="178"/>
    </location>
</feature>
<keyword evidence="9" id="KW-1185">Reference proteome</keyword>
<dbReference type="Proteomes" id="UP000318927">
    <property type="component" value="Chromosome"/>
</dbReference>
<keyword evidence="4 6" id="KW-1133">Transmembrane helix</keyword>
<keyword evidence="5 6" id="KW-0472">Membrane</keyword>
<dbReference type="InterPro" id="IPR003740">
    <property type="entry name" value="YitT"/>
</dbReference>
<dbReference type="GO" id="GO:0005886">
    <property type="term" value="C:plasma membrane"/>
    <property type="evidence" value="ECO:0007669"/>
    <property type="project" value="UniProtKB-SubCell"/>
</dbReference>
<evidence type="ECO:0000256" key="2">
    <source>
        <dbReference type="ARBA" id="ARBA00022475"/>
    </source>
</evidence>
<dbReference type="PANTHER" id="PTHR33545:SF5">
    <property type="entry name" value="UPF0750 MEMBRANE PROTEIN YITT"/>
    <property type="match status" value="1"/>
</dbReference>
<organism evidence="8 9">
    <name type="scientific">Mycoplasma anserisalpingitidis</name>
    <dbReference type="NCBI Taxonomy" id="519450"/>
    <lineage>
        <taxon>Bacteria</taxon>
        <taxon>Bacillati</taxon>
        <taxon>Mycoplasmatota</taxon>
        <taxon>Mollicutes</taxon>
        <taxon>Mycoplasmataceae</taxon>
        <taxon>Mycoplasma</taxon>
    </lineage>
</organism>
<accession>A0A5B8J7K6</accession>
<dbReference type="OrthoDB" id="401129at2"/>
<dbReference type="Pfam" id="PF02588">
    <property type="entry name" value="YitT_membrane"/>
    <property type="match status" value="1"/>
</dbReference>
<dbReference type="KEGG" id="mans:FRW55_02750"/>
<evidence type="ECO:0000256" key="5">
    <source>
        <dbReference type="ARBA" id="ARBA00023136"/>
    </source>
</evidence>
<comment type="subcellular location">
    <subcellularLocation>
        <location evidence="1">Cell membrane</location>
        <topology evidence="1">Multi-pass membrane protein</topology>
    </subcellularLocation>
</comment>
<evidence type="ECO:0000256" key="1">
    <source>
        <dbReference type="ARBA" id="ARBA00004651"/>
    </source>
</evidence>
<evidence type="ECO:0000313" key="9">
    <source>
        <dbReference type="Proteomes" id="UP000318927"/>
    </source>
</evidence>
<evidence type="ECO:0000256" key="6">
    <source>
        <dbReference type="SAM" id="Phobius"/>
    </source>
</evidence>
<dbReference type="InterPro" id="IPR019264">
    <property type="entry name" value="DUF2179"/>
</dbReference>
<dbReference type="PANTHER" id="PTHR33545">
    <property type="entry name" value="UPF0750 MEMBRANE PROTEIN YITT-RELATED"/>
    <property type="match status" value="1"/>
</dbReference>
<reference evidence="8 9" key="1">
    <citation type="journal article" date="2019" name="Microbiol. Resour. Announc.">
        <title>Complete Genome Sequences of Three Mycoplasma anserisalpingitis (Mycoplasma sp. 1220) Strains.</title>
        <authorList>
            <person name="Grozner D."/>
            <person name="Forro B."/>
            <person name="Kovacs A.B."/>
            <person name="Marton S."/>
            <person name="Banyai K."/>
            <person name="Kreizinger Z."/>
            <person name="Sulyok K.M."/>
            <person name="Gyuranecz M."/>
        </authorList>
    </citation>
    <scope>NUCLEOTIDE SEQUENCE [LARGE SCALE GENOMIC DNA]</scope>
    <source>
        <strain evidence="8 9">ATCC:BAA-2147</strain>
    </source>
</reference>
<keyword evidence="3 6" id="KW-0812">Transmembrane</keyword>
<gene>
    <name evidence="8" type="ORF">FRW55_02750</name>
</gene>
<feature type="transmembrane region" description="Helical" evidence="6">
    <location>
        <begin position="82"/>
        <end position="104"/>
    </location>
</feature>
<feature type="transmembrane region" description="Helical" evidence="6">
    <location>
        <begin position="198"/>
        <end position="218"/>
    </location>
</feature>
<feature type="transmembrane region" description="Helical" evidence="6">
    <location>
        <begin position="286"/>
        <end position="303"/>
    </location>
</feature>
<evidence type="ECO:0000256" key="3">
    <source>
        <dbReference type="ARBA" id="ARBA00022692"/>
    </source>
</evidence>
<feature type="transmembrane region" description="Helical" evidence="6">
    <location>
        <begin position="130"/>
        <end position="149"/>
    </location>
</feature>
<keyword evidence="2" id="KW-1003">Cell membrane</keyword>
<protein>
    <submittedName>
        <fullName evidence="8">YitT family protein</fullName>
    </submittedName>
</protein>
<name>A0A5B8J7K6_9MOLU</name>
<dbReference type="RefSeq" id="WP_146368628.1">
    <property type="nucleotide sequence ID" value="NZ_CP042295.1"/>
</dbReference>
<feature type="transmembrane region" description="Helical" evidence="6">
    <location>
        <begin position="244"/>
        <end position="266"/>
    </location>
</feature>
<dbReference type="Pfam" id="PF10035">
    <property type="entry name" value="DUF2179"/>
    <property type="match status" value="1"/>
</dbReference>
<proteinExistence type="predicted"/>
<evidence type="ECO:0000256" key="4">
    <source>
        <dbReference type="ARBA" id="ARBA00022989"/>
    </source>
</evidence>
<dbReference type="InterPro" id="IPR051461">
    <property type="entry name" value="UPF0750_membrane"/>
</dbReference>
<dbReference type="AlphaFoldDB" id="A0A5B8J7K6"/>
<evidence type="ECO:0000313" key="8">
    <source>
        <dbReference type="EMBL" id="QDY87062.1"/>
    </source>
</evidence>
<dbReference type="EMBL" id="CP042295">
    <property type="protein sequence ID" value="QDY87062.1"/>
    <property type="molecule type" value="Genomic_DNA"/>
</dbReference>
<feature type="domain" description="DUF2179" evidence="7">
    <location>
        <begin position="339"/>
        <end position="386"/>
    </location>
</feature>